<dbReference type="Proteomes" id="UP000241788">
    <property type="component" value="Unassembled WGS sequence"/>
</dbReference>
<dbReference type="Gene3D" id="3.40.30.10">
    <property type="entry name" value="Glutaredoxin"/>
    <property type="match status" value="1"/>
</dbReference>
<evidence type="ECO:0000313" key="6">
    <source>
        <dbReference type="Proteomes" id="UP000241788"/>
    </source>
</evidence>
<evidence type="ECO:0000256" key="4">
    <source>
        <dbReference type="SAM" id="SignalP"/>
    </source>
</evidence>
<feature type="binding site" evidence="2">
    <location>
        <position position="65"/>
    </location>
    <ligand>
        <name>Cu cation</name>
        <dbReference type="ChEBI" id="CHEBI:23378"/>
    </ligand>
</feature>
<gene>
    <name evidence="5" type="ORF">SAMN05421546_0941</name>
</gene>
<evidence type="ECO:0000313" key="5">
    <source>
        <dbReference type="EMBL" id="SIQ25856.1"/>
    </source>
</evidence>
<feature type="disulfide bond" description="Redox-active" evidence="3">
    <location>
        <begin position="65"/>
        <end position="69"/>
    </location>
</feature>
<dbReference type="InterPro" id="IPR036249">
    <property type="entry name" value="Thioredoxin-like_sf"/>
</dbReference>
<dbReference type="CDD" id="cd02968">
    <property type="entry name" value="SCO"/>
    <property type="match status" value="1"/>
</dbReference>
<feature type="binding site" evidence="2">
    <location>
        <position position="153"/>
    </location>
    <ligand>
        <name>Cu cation</name>
        <dbReference type="ChEBI" id="CHEBI:23378"/>
    </ligand>
</feature>
<keyword evidence="2" id="KW-0186">Copper</keyword>
<reference evidence="6" key="1">
    <citation type="submission" date="2017-01" db="EMBL/GenBank/DDBJ databases">
        <authorList>
            <person name="Varghese N."/>
            <person name="Submissions S."/>
        </authorList>
    </citation>
    <scope>NUCLEOTIDE SEQUENCE [LARGE SCALE GENOMIC DNA]</scope>
    <source>
        <strain evidence="6">UM1</strain>
    </source>
</reference>
<keyword evidence="6" id="KW-1185">Reference proteome</keyword>
<evidence type="ECO:0000256" key="2">
    <source>
        <dbReference type="PIRSR" id="PIRSR603782-1"/>
    </source>
</evidence>
<name>A0A1N6RB36_9GAMM</name>
<feature type="binding site" evidence="2">
    <location>
        <position position="69"/>
    </location>
    <ligand>
        <name>Cu cation</name>
        <dbReference type="ChEBI" id="CHEBI:23378"/>
    </ligand>
</feature>
<organism evidence="5 6">
    <name type="scientific">Solilutibacter tolerans</name>
    <dbReference type="NCBI Taxonomy" id="1604334"/>
    <lineage>
        <taxon>Bacteria</taxon>
        <taxon>Pseudomonadati</taxon>
        <taxon>Pseudomonadota</taxon>
        <taxon>Gammaproteobacteria</taxon>
        <taxon>Lysobacterales</taxon>
        <taxon>Lysobacteraceae</taxon>
        <taxon>Solilutibacter</taxon>
    </lineage>
</organism>
<keyword evidence="3" id="KW-1015">Disulfide bond</keyword>
<dbReference type="AlphaFoldDB" id="A0A1N6RB36"/>
<evidence type="ECO:0000256" key="1">
    <source>
        <dbReference type="ARBA" id="ARBA00010996"/>
    </source>
</evidence>
<feature type="signal peptide" evidence="4">
    <location>
        <begin position="1"/>
        <end position="22"/>
    </location>
</feature>
<dbReference type="InterPro" id="IPR003782">
    <property type="entry name" value="SCO1/SenC"/>
</dbReference>
<dbReference type="OrthoDB" id="6335573at2"/>
<dbReference type="STRING" id="1604334.SAMN05421546_0941"/>
<comment type="similarity">
    <text evidence="1">Belongs to the SCO1/2 family.</text>
</comment>
<dbReference type="RefSeq" id="WP_076585783.1">
    <property type="nucleotide sequence ID" value="NZ_FTLW01000002.1"/>
</dbReference>
<dbReference type="SUPFAM" id="SSF52833">
    <property type="entry name" value="Thioredoxin-like"/>
    <property type="match status" value="1"/>
</dbReference>
<accession>A0A1N6RB36</accession>
<sequence>MKRFLASIALLSAMLLPIAVFAQHALPRDSVYQLDASMTDQSARSTPLASRRGRVQLVSMFYTSCRYICPLIIDSGLAIEKKLTPAEKQRLGITLISMDPKRDNPAALSRVATRRKLDLKRWALLRPQSADVRSIAGVLGIRYRELADGEFNHTSALVLLDAEGRILARTEQLGSVPDPQFVAAVRKALAAR</sequence>
<evidence type="ECO:0000256" key="3">
    <source>
        <dbReference type="PIRSR" id="PIRSR603782-2"/>
    </source>
</evidence>
<feature type="chain" id="PRO_5013383187" evidence="4">
    <location>
        <begin position="23"/>
        <end position="192"/>
    </location>
</feature>
<protein>
    <submittedName>
        <fullName evidence="5">Protein SCO1/2</fullName>
    </submittedName>
</protein>
<proteinExistence type="inferred from homology"/>
<dbReference type="EMBL" id="FTLW01000002">
    <property type="protein sequence ID" value="SIQ25856.1"/>
    <property type="molecule type" value="Genomic_DNA"/>
</dbReference>
<dbReference type="Pfam" id="PF02630">
    <property type="entry name" value="SCO1-SenC"/>
    <property type="match status" value="1"/>
</dbReference>
<keyword evidence="2" id="KW-0479">Metal-binding</keyword>
<dbReference type="GO" id="GO:0046872">
    <property type="term" value="F:metal ion binding"/>
    <property type="evidence" value="ECO:0007669"/>
    <property type="project" value="UniProtKB-KW"/>
</dbReference>
<keyword evidence="4" id="KW-0732">Signal</keyword>